<keyword evidence="6" id="KW-0255">Endonuclease</keyword>
<evidence type="ECO:0000256" key="3">
    <source>
        <dbReference type="ARBA" id="ARBA00023125"/>
    </source>
</evidence>
<dbReference type="InterPro" id="IPR044946">
    <property type="entry name" value="Restrct_endonuc_typeI_TRD_sf"/>
</dbReference>
<dbReference type="PANTHER" id="PTHR30408:SF12">
    <property type="entry name" value="TYPE I RESTRICTION ENZYME MJAVIII SPECIFICITY SUBUNIT"/>
    <property type="match status" value="1"/>
</dbReference>
<dbReference type="InterPro" id="IPR000055">
    <property type="entry name" value="Restrct_endonuc_typeI_TRD"/>
</dbReference>
<feature type="coiled-coil region" evidence="4">
    <location>
        <begin position="366"/>
        <end position="393"/>
    </location>
</feature>
<evidence type="ECO:0000259" key="5">
    <source>
        <dbReference type="Pfam" id="PF01420"/>
    </source>
</evidence>
<dbReference type="Proteomes" id="UP001169491">
    <property type="component" value="Unassembled WGS sequence"/>
</dbReference>
<dbReference type="GO" id="GO:0004519">
    <property type="term" value="F:endonuclease activity"/>
    <property type="evidence" value="ECO:0007669"/>
    <property type="project" value="UniProtKB-KW"/>
</dbReference>
<dbReference type="Gene3D" id="3.90.220.20">
    <property type="entry name" value="DNA methylase specificity domains"/>
    <property type="match status" value="2"/>
</dbReference>
<evidence type="ECO:0000313" key="6">
    <source>
        <dbReference type="EMBL" id="MDN7129968.1"/>
    </source>
</evidence>
<comment type="similarity">
    <text evidence="1">Belongs to the type-I restriction system S methylase family.</text>
</comment>
<dbReference type="PANTHER" id="PTHR30408">
    <property type="entry name" value="TYPE-1 RESTRICTION ENZYME ECOKI SPECIFICITY PROTEIN"/>
    <property type="match status" value="1"/>
</dbReference>
<protein>
    <submittedName>
        <fullName evidence="6">Restriction endonuclease subunit S</fullName>
        <ecNumber evidence="6">3.1.21.-</ecNumber>
    </submittedName>
</protein>
<dbReference type="Gene3D" id="1.10.287.1120">
    <property type="entry name" value="Bipartite methylase S protein"/>
    <property type="match status" value="1"/>
</dbReference>
<evidence type="ECO:0000256" key="2">
    <source>
        <dbReference type="ARBA" id="ARBA00022747"/>
    </source>
</evidence>
<reference evidence="6 7" key="1">
    <citation type="submission" date="2021-03" db="EMBL/GenBank/DDBJ databases">
        <title>Pseudidiomarina terrestris, a new bacterium isolated from saline soil.</title>
        <authorList>
            <person name="Galisteo C."/>
            <person name="De La Haba R."/>
            <person name="Sanchez-Porro C."/>
            <person name="Ventosa A."/>
        </authorList>
    </citation>
    <scope>NUCLEOTIDE SEQUENCE [LARGE SCALE GENOMIC DNA]</scope>
    <source>
        <strain evidence="7">1APR75-15</strain>
    </source>
</reference>
<name>A0ABT8MJF2_9GAMM</name>
<dbReference type="EC" id="3.1.21.-" evidence="6"/>
<keyword evidence="7" id="KW-1185">Reference proteome</keyword>
<evidence type="ECO:0000256" key="1">
    <source>
        <dbReference type="ARBA" id="ARBA00010923"/>
    </source>
</evidence>
<dbReference type="SUPFAM" id="SSF116734">
    <property type="entry name" value="DNA methylase specificity domain"/>
    <property type="match status" value="2"/>
</dbReference>
<keyword evidence="4" id="KW-0175">Coiled coil</keyword>
<comment type="caution">
    <text evidence="6">The sequence shown here is derived from an EMBL/GenBank/DDBJ whole genome shotgun (WGS) entry which is preliminary data.</text>
</comment>
<evidence type="ECO:0000313" key="7">
    <source>
        <dbReference type="Proteomes" id="UP001169491"/>
    </source>
</evidence>
<gene>
    <name evidence="6" type="ORF">J6I92_08795</name>
</gene>
<dbReference type="EMBL" id="JAGGJC010000003">
    <property type="protein sequence ID" value="MDN7129968.1"/>
    <property type="molecule type" value="Genomic_DNA"/>
</dbReference>
<accession>A0ABT8MJF2</accession>
<dbReference type="RefSeq" id="WP_301834647.1">
    <property type="nucleotide sequence ID" value="NZ_JAGGJC010000003.1"/>
</dbReference>
<dbReference type="Pfam" id="PF01420">
    <property type="entry name" value="Methylase_S"/>
    <property type="match status" value="2"/>
</dbReference>
<dbReference type="GO" id="GO:0016787">
    <property type="term" value="F:hydrolase activity"/>
    <property type="evidence" value="ECO:0007669"/>
    <property type="project" value="UniProtKB-KW"/>
</dbReference>
<proteinExistence type="inferred from homology"/>
<feature type="domain" description="Type I restriction modification DNA specificity" evidence="5">
    <location>
        <begin position="208"/>
        <end position="383"/>
    </location>
</feature>
<organism evidence="6 7">
    <name type="scientific">Pseudidiomarina terrestris</name>
    <dbReference type="NCBI Taxonomy" id="2820060"/>
    <lineage>
        <taxon>Bacteria</taxon>
        <taxon>Pseudomonadati</taxon>
        <taxon>Pseudomonadota</taxon>
        <taxon>Gammaproteobacteria</taxon>
        <taxon>Alteromonadales</taxon>
        <taxon>Idiomarinaceae</taxon>
        <taxon>Pseudidiomarina</taxon>
    </lineage>
</organism>
<feature type="coiled-coil region" evidence="4">
    <location>
        <begin position="164"/>
        <end position="191"/>
    </location>
</feature>
<evidence type="ECO:0000256" key="4">
    <source>
        <dbReference type="SAM" id="Coils"/>
    </source>
</evidence>
<feature type="domain" description="Type I restriction modification DNA specificity" evidence="5">
    <location>
        <begin position="6"/>
        <end position="183"/>
    </location>
</feature>
<keyword evidence="2" id="KW-0680">Restriction system</keyword>
<keyword evidence="6" id="KW-0378">Hydrolase</keyword>
<dbReference type="CDD" id="cd17515">
    <property type="entry name" value="RMtype1_S_MjaORF132P_Sau1132ORF3780P-TRD1-CR1_like"/>
    <property type="match status" value="2"/>
</dbReference>
<dbReference type="InterPro" id="IPR052021">
    <property type="entry name" value="Type-I_RS_S_subunit"/>
</dbReference>
<sequence>MLSEVPEGWVAKNLDETCIMYAGGTPNRKKPEYYAPAEIAWIKSGELSQGVITAADEYISQKGLNESSAKLIPKGTPVIAMYGATAGKVGWLGVEACSNQAVLACIPKNKSYGWFLFYALTYASRALISRQQGGAQPNLSKSLIKGYVLPLPPLTEQKRIAGVLRSVDESIQATQRLIEQAERVKQGLMEELLTGGLGSEAIERGEVPEGWLATRLDEACTMYAGGTPNRKKPDYYAPAEIAWIKSGELAQGVITEVDEYISQKGLKESSAKLIPKDTPVVAMYGATAGKVGWLGVEACSNQAVLACIPKNKSYGWFLFYALTYASRALISRQQGGAQPNLSKSLIKSYVLPLPPLTEQKRIAEVLSSVDDRVKRHKDELEELRRLKKGLMDDLLTGKVRTV</sequence>
<keyword evidence="3" id="KW-0238">DNA-binding</keyword>
<keyword evidence="6" id="KW-0540">Nuclease</keyword>